<organism evidence="2 3">
    <name type="scientific">Testicularia cyperi</name>
    <dbReference type="NCBI Taxonomy" id="1882483"/>
    <lineage>
        <taxon>Eukaryota</taxon>
        <taxon>Fungi</taxon>
        <taxon>Dikarya</taxon>
        <taxon>Basidiomycota</taxon>
        <taxon>Ustilaginomycotina</taxon>
        <taxon>Ustilaginomycetes</taxon>
        <taxon>Ustilaginales</taxon>
        <taxon>Anthracoideaceae</taxon>
        <taxon>Testicularia</taxon>
    </lineage>
</organism>
<evidence type="ECO:0008006" key="4">
    <source>
        <dbReference type="Google" id="ProtNLM"/>
    </source>
</evidence>
<feature type="chain" id="PRO_5016244491" description="F-box domain-containing protein" evidence="1">
    <location>
        <begin position="17"/>
        <end position="402"/>
    </location>
</feature>
<dbReference type="EMBL" id="KZ819188">
    <property type="protein sequence ID" value="PWZ03239.1"/>
    <property type="molecule type" value="Genomic_DNA"/>
</dbReference>
<proteinExistence type="predicted"/>
<keyword evidence="3" id="KW-1185">Reference proteome</keyword>
<feature type="signal peptide" evidence="1">
    <location>
        <begin position="1"/>
        <end position="16"/>
    </location>
</feature>
<dbReference type="AlphaFoldDB" id="A0A317Y0T7"/>
<name>A0A317Y0T7_9BASI</name>
<gene>
    <name evidence="2" type="ORF">BCV70DRAFT_204047</name>
</gene>
<dbReference type="InParanoid" id="A0A317Y0T7"/>
<dbReference type="OrthoDB" id="2553216at2759"/>
<accession>A0A317Y0T7</accession>
<protein>
    <recommendedName>
        <fullName evidence="4">F-box domain-containing protein</fullName>
    </recommendedName>
</protein>
<sequence length="402" mass="45559">MSGFSRLIRLVPCLWAAARISNYGAGQISVPVQLGGQSLDAWRHGQIDLLHALSFTARTVVLAGPRPARGTSPRRSFLRAPSRPNVNFDGFVWVRPTPAPVRAVKDYWRSISKRFRRGPRLPIELQVKILHLAVKKHPNMPKRALTNLRLVSRSWNQELVASFWRHRWFHLAPKKATLPALRQRIAALINLSPVVLHVKIDARHTEIVLRSESQLRELLPEIVNVQATIRSLEIGRNDPLNEALLKWILRATSPGIREFGFRVQDAMLFAGPTSIFSLQNVTPTGLSRVVIDITGMTIFMPGVVPFQHLLFALVQLIKRFISLRHLQPFDVVIRVSKTSTVTVDHVDIVSMILHQVDAFRKKVGGKRLIFDGPNACVNNYARRQLAMFDKLPNFEFSRALKN</sequence>
<keyword evidence="1" id="KW-0732">Signal</keyword>
<evidence type="ECO:0000313" key="3">
    <source>
        <dbReference type="Proteomes" id="UP000246740"/>
    </source>
</evidence>
<evidence type="ECO:0000313" key="2">
    <source>
        <dbReference type="EMBL" id="PWZ03239.1"/>
    </source>
</evidence>
<evidence type="ECO:0000256" key="1">
    <source>
        <dbReference type="SAM" id="SignalP"/>
    </source>
</evidence>
<dbReference type="Proteomes" id="UP000246740">
    <property type="component" value="Unassembled WGS sequence"/>
</dbReference>
<reference evidence="2 3" key="1">
    <citation type="journal article" date="2018" name="Mol. Biol. Evol.">
        <title>Broad Genomic Sampling Reveals a Smut Pathogenic Ancestry of the Fungal Clade Ustilaginomycotina.</title>
        <authorList>
            <person name="Kijpornyongpan T."/>
            <person name="Mondo S.J."/>
            <person name="Barry K."/>
            <person name="Sandor L."/>
            <person name="Lee J."/>
            <person name="Lipzen A."/>
            <person name="Pangilinan J."/>
            <person name="LaButti K."/>
            <person name="Hainaut M."/>
            <person name="Henrissat B."/>
            <person name="Grigoriev I.V."/>
            <person name="Spatafora J.W."/>
            <person name="Aime M.C."/>
        </authorList>
    </citation>
    <scope>NUCLEOTIDE SEQUENCE [LARGE SCALE GENOMIC DNA]</scope>
    <source>
        <strain evidence="2 3">MCA 3645</strain>
    </source>
</reference>